<dbReference type="PANTHER" id="PTHR42837:SF2">
    <property type="entry name" value="MEMBRANE METALLOPROTEASE ARASP2, CHLOROPLASTIC-RELATED"/>
    <property type="match status" value="1"/>
</dbReference>
<dbReference type="CDD" id="cd06163">
    <property type="entry name" value="S2P-M50_PDZ_RseP-like"/>
    <property type="match status" value="1"/>
</dbReference>
<evidence type="ECO:0000256" key="11">
    <source>
        <dbReference type="SAM" id="Phobius"/>
    </source>
</evidence>
<feature type="transmembrane region" description="Helical" evidence="11">
    <location>
        <begin position="352"/>
        <end position="369"/>
    </location>
</feature>
<feature type="transmembrane region" description="Helical" evidence="11">
    <location>
        <begin position="100"/>
        <end position="122"/>
    </location>
</feature>
<evidence type="ECO:0000256" key="3">
    <source>
        <dbReference type="ARBA" id="ARBA00007931"/>
    </source>
</evidence>
<dbReference type="InterPro" id="IPR004387">
    <property type="entry name" value="Pept_M50_Zn"/>
</dbReference>
<protein>
    <submittedName>
        <fullName evidence="13">Peptidase</fullName>
    </submittedName>
</protein>
<keyword evidence="7" id="KW-0862">Zinc</keyword>
<dbReference type="KEGG" id="pani:DCO16_07520"/>
<accession>A0A6M9PTX8</accession>
<gene>
    <name evidence="13" type="ORF">DCO16_07520</name>
</gene>
<evidence type="ECO:0000256" key="7">
    <source>
        <dbReference type="ARBA" id="ARBA00022833"/>
    </source>
</evidence>
<dbReference type="Pfam" id="PF02163">
    <property type="entry name" value="Peptidase_M50"/>
    <property type="match status" value="1"/>
</dbReference>
<keyword evidence="10 11" id="KW-0472">Membrane</keyword>
<keyword evidence="4" id="KW-0645">Protease</keyword>
<evidence type="ECO:0000256" key="6">
    <source>
        <dbReference type="ARBA" id="ARBA00022801"/>
    </source>
</evidence>
<dbReference type="RefSeq" id="WP_173943076.1">
    <property type="nucleotide sequence ID" value="NZ_CP028941.1"/>
</dbReference>
<evidence type="ECO:0000256" key="5">
    <source>
        <dbReference type="ARBA" id="ARBA00022692"/>
    </source>
</evidence>
<dbReference type="InterPro" id="IPR008915">
    <property type="entry name" value="Peptidase_M50"/>
</dbReference>
<dbReference type="AlphaFoldDB" id="A0A6M9PTX8"/>
<comment type="subcellular location">
    <subcellularLocation>
        <location evidence="2">Membrane</location>
        <topology evidence="2">Multi-pass membrane protein</topology>
    </subcellularLocation>
</comment>
<keyword evidence="5 11" id="KW-0812">Transmembrane</keyword>
<dbReference type="GO" id="GO:0016020">
    <property type="term" value="C:membrane"/>
    <property type="evidence" value="ECO:0007669"/>
    <property type="project" value="UniProtKB-SubCell"/>
</dbReference>
<proteinExistence type="inferred from homology"/>
<organism evidence="13 14">
    <name type="scientific">Polynucleobacter antarcticus</name>
    <dbReference type="NCBI Taxonomy" id="1743162"/>
    <lineage>
        <taxon>Bacteria</taxon>
        <taxon>Pseudomonadati</taxon>
        <taxon>Pseudomonadota</taxon>
        <taxon>Betaproteobacteria</taxon>
        <taxon>Burkholderiales</taxon>
        <taxon>Burkholderiaceae</taxon>
        <taxon>Polynucleobacter</taxon>
    </lineage>
</organism>
<dbReference type="GO" id="GO:0006508">
    <property type="term" value="P:proteolysis"/>
    <property type="evidence" value="ECO:0007669"/>
    <property type="project" value="UniProtKB-KW"/>
</dbReference>
<dbReference type="EMBL" id="CP028941">
    <property type="protein sequence ID" value="QKM62918.1"/>
    <property type="molecule type" value="Genomic_DNA"/>
</dbReference>
<keyword evidence="14" id="KW-1185">Reference proteome</keyword>
<comment type="cofactor">
    <cofactor evidence="1">
        <name>Zn(2+)</name>
        <dbReference type="ChEBI" id="CHEBI:29105"/>
    </cofactor>
</comment>
<evidence type="ECO:0000259" key="12">
    <source>
        <dbReference type="Pfam" id="PF02163"/>
    </source>
</evidence>
<evidence type="ECO:0000256" key="10">
    <source>
        <dbReference type="ARBA" id="ARBA00023136"/>
    </source>
</evidence>
<keyword evidence="8 11" id="KW-1133">Transmembrane helix</keyword>
<feature type="transmembrane region" description="Helical" evidence="11">
    <location>
        <begin position="301"/>
        <end position="320"/>
    </location>
</feature>
<evidence type="ECO:0000256" key="9">
    <source>
        <dbReference type="ARBA" id="ARBA00023049"/>
    </source>
</evidence>
<evidence type="ECO:0000256" key="1">
    <source>
        <dbReference type="ARBA" id="ARBA00001947"/>
    </source>
</evidence>
<evidence type="ECO:0000256" key="2">
    <source>
        <dbReference type="ARBA" id="ARBA00004141"/>
    </source>
</evidence>
<sequence>MQALMTLAAFLVTIGVLVSFHEYGHFLVARLCRVKVLRFALGFGKPIFTYHAKNGTEWVLAAIPLGGYVKLLDGRDSQQSINAEDRLASFDVKPLWQRSAIVAAGPFANFLLAIVLFTVIYVSGVPQLPARLQAPPEQSIAAKMGVLEGDRVIGWQSLSENRPPSLNEFDAVPSWNALRWLLLDAITGERGFALEMESPQGNRFTKVFNSEDLPRIHPEADPLKALGVMPQIVPSSGWIELKLGPIDAIAFAGERVYLITKVSLRLMIGLFTGDTALKQLSGPLSIADMAGKSAQVGWQPFVGFLALMSISIGLLNLLPFPMLDGGQLLYDAWELVAGKRISVSMQEKLQKLGFFLLIFISLLALFNDLQRYLSP</sequence>
<dbReference type="PANTHER" id="PTHR42837">
    <property type="entry name" value="REGULATOR OF SIGMA-E PROTEASE RSEP"/>
    <property type="match status" value="1"/>
</dbReference>
<keyword evidence="9" id="KW-0482">Metalloprotease</keyword>
<feature type="domain" description="Peptidase M50" evidence="12">
    <location>
        <begin position="9"/>
        <end position="359"/>
    </location>
</feature>
<comment type="similarity">
    <text evidence="3">Belongs to the peptidase M50B family.</text>
</comment>
<evidence type="ECO:0000256" key="4">
    <source>
        <dbReference type="ARBA" id="ARBA00022670"/>
    </source>
</evidence>
<name>A0A6M9PTX8_9BURK</name>
<dbReference type="Proteomes" id="UP000500806">
    <property type="component" value="Chromosome"/>
</dbReference>
<evidence type="ECO:0000313" key="13">
    <source>
        <dbReference type="EMBL" id="QKM62918.1"/>
    </source>
</evidence>
<reference evidence="13 14" key="1">
    <citation type="submission" date="2018-04" db="EMBL/GenBank/DDBJ databases">
        <title>Polynucleobacter sp. LimPoW16 genome.</title>
        <authorList>
            <person name="Hahn M.W."/>
        </authorList>
    </citation>
    <scope>NUCLEOTIDE SEQUENCE [LARGE SCALE GENOMIC DNA]</scope>
    <source>
        <strain evidence="13 14">LimPoW16</strain>
    </source>
</reference>
<evidence type="ECO:0000313" key="14">
    <source>
        <dbReference type="Proteomes" id="UP000500806"/>
    </source>
</evidence>
<keyword evidence="6" id="KW-0378">Hydrolase</keyword>
<dbReference type="GO" id="GO:0004222">
    <property type="term" value="F:metalloendopeptidase activity"/>
    <property type="evidence" value="ECO:0007669"/>
    <property type="project" value="InterPro"/>
</dbReference>
<evidence type="ECO:0000256" key="8">
    <source>
        <dbReference type="ARBA" id="ARBA00022989"/>
    </source>
</evidence>